<proteinExistence type="predicted"/>
<reference evidence="2 3" key="1">
    <citation type="submission" date="2016-10" db="EMBL/GenBank/DDBJ databases">
        <authorList>
            <person name="de Groot N.N."/>
        </authorList>
    </citation>
    <scope>NUCLEOTIDE SEQUENCE [LARGE SCALE GENOMIC DNA]</scope>
    <source>
        <strain evidence="2 3">AR40</strain>
    </source>
</reference>
<protein>
    <recommendedName>
        <fullName evidence="4">SGNH/GDSL hydrolase family protein</fullName>
    </recommendedName>
</protein>
<keyword evidence="1" id="KW-0812">Transmembrane</keyword>
<dbReference type="EMBL" id="FOGJ01000027">
    <property type="protein sequence ID" value="SES28980.1"/>
    <property type="molecule type" value="Genomic_DNA"/>
</dbReference>
<evidence type="ECO:0000313" key="3">
    <source>
        <dbReference type="Proteomes" id="UP000182584"/>
    </source>
</evidence>
<evidence type="ECO:0000313" key="2">
    <source>
        <dbReference type="EMBL" id="SES28980.1"/>
    </source>
</evidence>
<gene>
    <name evidence="2" type="ORF">SAMN04487884_12723</name>
</gene>
<dbReference type="SUPFAM" id="SSF52266">
    <property type="entry name" value="SGNH hydrolase"/>
    <property type="match status" value="1"/>
</dbReference>
<dbReference type="InterPro" id="IPR036514">
    <property type="entry name" value="SGNH_hydro_sf"/>
</dbReference>
<feature type="transmembrane region" description="Helical" evidence="1">
    <location>
        <begin position="59"/>
        <end position="76"/>
    </location>
</feature>
<dbReference type="Gene3D" id="3.40.50.1110">
    <property type="entry name" value="SGNH hydrolase"/>
    <property type="match status" value="1"/>
</dbReference>
<dbReference type="Proteomes" id="UP000182584">
    <property type="component" value="Unassembled WGS sequence"/>
</dbReference>
<organism evidence="2 3">
    <name type="scientific">Butyrivibrio fibrisolvens</name>
    <dbReference type="NCBI Taxonomy" id="831"/>
    <lineage>
        <taxon>Bacteria</taxon>
        <taxon>Bacillati</taxon>
        <taxon>Bacillota</taxon>
        <taxon>Clostridia</taxon>
        <taxon>Lachnospirales</taxon>
        <taxon>Lachnospiraceae</taxon>
        <taxon>Butyrivibrio</taxon>
    </lineage>
</organism>
<evidence type="ECO:0000256" key="1">
    <source>
        <dbReference type="SAM" id="Phobius"/>
    </source>
</evidence>
<keyword evidence="1" id="KW-1133">Transmembrane helix</keyword>
<dbReference type="AlphaFoldDB" id="A0A1H9W4U3"/>
<accession>A0A1H9W4U3</accession>
<dbReference type="OrthoDB" id="9796702at2"/>
<sequence>MRENVVRKRASGYDHNLSTSNVRIIKDSRKYAPRRTRHHHRRSIFIANPILSDSRIRNLFIRLGFILIFALILGNLDTLLSIKSYHGIMQSRAMYAQPDDTVDVVFLGSSHIHCDVNTALLWDDYGIAGYDYSAAEQPIWITYYYLKEFCKSQDPELVVIDLYSIARFGDDFNEFWMPDNIYGMDFSLNKVQLMMNSCNKEQLNKYFPSFAGYHNRYSELEEKDYELLDIKEEDLAEFKGYNPYFELHTVAAPATDVTDKTPIPPKSRKYLQKIIDYTNDHNIELMLVVNPYPSTIEDEKVYNGLEEMAISNNIPYVNMNKSIDAIGLKADEHYNDDSHLNYQGSCVFSSYLGSYIKDNYVIEDHRGDAEYETWDAFSDRVEEANVDVLSGE</sequence>
<evidence type="ECO:0008006" key="4">
    <source>
        <dbReference type="Google" id="ProtNLM"/>
    </source>
</evidence>
<keyword evidence="1" id="KW-0472">Membrane</keyword>
<dbReference type="RefSeq" id="WP_074758121.1">
    <property type="nucleotide sequence ID" value="NZ_FOGJ01000027.1"/>
</dbReference>
<name>A0A1H9W4U3_BUTFI</name>